<gene>
    <name evidence="3" type="ORF">EAX62_13100</name>
</gene>
<name>A0A3M0FZN8_9ACTN</name>
<organism evidence="3 4">
    <name type="scientific">Tessaracoccus antarcticus</name>
    <dbReference type="NCBI Taxonomy" id="2479848"/>
    <lineage>
        <taxon>Bacteria</taxon>
        <taxon>Bacillati</taxon>
        <taxon>Actinomycetota</taxon>
        <taxon>Actinomycetes</taxon>
        <taxon>Propionibacteriales</taxon>
        <taxon>Propionibacteriaceae</taxon>
        <taxon>Tessaracoccus</taxon>
    </lineage>
</organism>
<dbReference type="PANTHER" id="PTHR12526:SF635">
    <property type="entry name" value="GLYCOSYL TRANSFERASE GROUP 1"/>
    <property type="match status" value="1"/>
</dbReference>
<comment type="caution">
    <text evidence="3">The sequence shown here is derived from an EMBL/GenBank/DDBJ whole genome shotgun (WGS) entry which is preliminary data.</text>
</comment>
<dbReference type="EMBL" id="REFW01000004">
    <property type="protein sequence ID" value="RMB58150.1"/>
    <property type="molecule type" value="Genomic_DNA"/>
</dbReference>
<dbReference type="OrthoDB" id="5242526at2"/>
<feature type="domain" description="Glycosyl transferase family 1" evidence="2">
    <location>
        <begin position="229"/>
        <end position="347"/>
    </location>
</feature>
<evidence type="ECO:0000256" key="1">
    <source>
        <dbReference type="ARBA" id="ARBA00022679"/>
    </source>
</evidence>
<dbReference type="PANTHER" id="PTHR12526">
    <property type="entry name" value="GLYCOSYLTRANSFERASE"/>
    <property type="match status" value="1"/>
</dbReference>
<dbReference type="Proteomes" id="UP000275256">
    <property type="component" value="Unassembled WGS sequence"/>
</dbReference>
<proteinExistence type="predicted"/>
<sequence length="397" mass="43627">MSTRDPTRPRVLMGAYAFGPSDEPEASAGWAFAAAAAVDHDVWVLCRSRFVDEIAERLGADATLAEHLHVVHIDLPDWVFRAKRHAWDLYWYYCLWQMLAARTAKRLHAELGFDLAHHVTFANDWLPSGLAGMPGVPFVWGPVGGASRLPIWKLRHWLGARGVAIEVARIGLTSLPRWIFGDSSARSASVVVAQNADVAHRFRRARRVVVEPNASLDRASLPERVPCATGGRRAVFVGRLIYWKGASLALEAMARKDARDWTLEIYGAGRERSALDALTSRLGLGDRVLFLGHRPRHEILESMARADILLFPSMHDQAGWVAAEASSMGTPVVCLPLGGPPTLAEPNAFTTSLHGDIVGNLVTTMNRAAATGGTPHDRWSSERLPALMSDWYNDARA</sequence>
<evidence type="ECO:0000313" key="3">
    <source>
        <dbReference type="EMBL" id="RMB58150.1"/>
    </source>
</evidence>
<dbReference type="Pfam" id="PF00534">
    <property type="entry name" value="Glycos_transf_1"/>
    <property type="match status" value="1"/>
</dbReference>
<reference evidence="3 4" key="1">
    <citation type="submission" date="2018-10" db="EMBL/GenBank/DDBJ databases">
        <title>Tessaracoccus antarcticuss sp. nov., isolated from sediment.</title>
        <authorList>
            <person name="Zhou L.Y."/>
            <person name="Du Z.J."/>
        </authorList>
    </citation>
    <scope>NUCLEOTIDE SEQUENCE [LARGE SCALE GENOMIC DNA]</scope>
    <source>
        <strain evidence="3 4">JDX10</strain>
    </source>
</reference>
<dbReference type="Gene3D" id="3.40.50.2000">
    <property type="entry name" value="Glycogen Phosphorylase B"/>
    <property type="match status" value="1"/>
</dbReference>
<dbReference type="InterPro" id="IPR001296">
    <property type="entry name" value="Glyco_trans_1"/>
</dbReference>
<evidence type="ECO:0000259" key="2">
    <source>
        <dbReference type="Pfam" id="PF00534"/>
    </source>
</evidence>
<dbReference type="SUPFAM" id="SSF53756">
    <property type="entry name" value="UDP-Glycosyltransferase/glycogen phosphorylase"/>
    <property type="match status" value="1"/>
</dbReference>
<dbReference type="GO" id="GO:0016757">
    <property type="term" value="F:glycosyltransferase activity"/>
    <property type="evidence" value="ECO:0007669"/>
    <property type="project" value="InterPro"/>
</dbReference>
<evidence type="ECO:0000313" key="4">
    <source>
        <dbReference type="Proteomes" id="UP000275256"/>
    </source>
</evidence>
<keyword evidence="4" id="KW-1185">Reference proteome</keyword>
<dbReference type="AlphaFoldDB" id="A0A3M0FZN8"/>
<accession>A0A3M0FZN8</accession>
<protein>
    <submittedName>
        <fullName evidence="3">Glycosyltransferase</fullName>
    </submittedName>
</protein>
<keyword evidence="1 3" id="KW-0808">Transferase</keyword>